<dbReference type="EMBL" id="JBHSZV010000047">
    <property type="protein sequence ID" value="MFC7063490.1"/>
    <property type="molecule type" value="Genomic_DNA"/>
</dbReference>
<evidence type="ECO:0000313" key="4">
    <source>
        <dbReference type="Proteomes" id="UP001596410"/>
    </source>
</evidence>
<feature type="compositionally biased region" description="Basic and acidic residues" evidence="1">
    <location>
        <begin position="41"/>
        <end position="65"/>
    </location>
</feature>
<accession>A0ABW2EMH6</accession>
<sequence length="87" mass="10053">MKKKLIILLMSVAFSTSLLSACNADNNEMNEQPEDVNYDPTRYKDEDNRLEEGPPTDPRDAKYMNEPDTSSNMNEKELDPDVERRVE</sequence>
<keyword evidence="2" id="KW-0732">Signal</keyword>
<comment type="caution">
    <text evidence="3">The sequence shown here is derived from an EMBL/GenBank/DDBJ whole genome shotgun (WGS) entry which is preliminary data.</text>
</comment>
<dbReference type="Proteomes" id="UP001596410">
    <property type="component" value="Unassembled WGS sequence"/>
</dbReference>
<dbReference type="RefSeq" id="WP_204708602.1">
    <property type="nucleotide sequence ID" value="NZ_JBHSZV010000047.1"/>
</dbReference>
<dbReference type="PROSITE" id="PS51257">
    <property type="entry name" value="PROKAR_LIPOPROTEIN"/>
    <property type="match status" value="1"/>
</dbReference>
<proteinExistence type="predicted"/>
<feature type="compositionally biased region" description="Basic and acidic residues" evidence="1">
    <location>
        <begin position="74"/>
        <end position="87"/>
    </location>
</feature>
<gene>
    <name evidence="3" type="ORF">ACFQIC_16890</name>
</gene>
<evidence type="ECO:0000313" key="3">
    <source>
        <dbReference type="EMBL" id="MFC7063490.1"/>
    </source>
</evidence>
<feature type="chain" id="PRO_5047068814" description="Lipoprotein" evidence="2">
    <location>
        <begin position="21"/>
        <end position="87"/>
    </location>
</feature>
<feature type="region of interest" description="Disordered" evidence="1">
    <location>
        <begin position="25"/>
        <end position="87"/>
    </location>
</feature>
<keyword evidence="4" id="KW-1185">Reference proteome</keyword>
<organism evidence="3 4">
    <name type="scientific">Halobacillus seohaensis</name>
    <dbReference type="NCBI Taxonomy" id="447421"/>
    <lineage>
        <taxon>Bacteria</taxon>
        <taxon>Bacillati</taxon>
        <taxon>Bacillota</taxon>
        <taxon>Bacilli</taxon>
        <taxon>Bacillales</taxon>
        <taxon>Bacillaceae</taxon>
        <taxon>Halobacillus</taxon>
    </lineage>
</organism>
<name>A0ABW2EMH6_9BACI</name>
<reference evidence="4" key="1">
    <citation type="journal article" date="2019" name="Int. J. Syst. Evol. Microbiol.">
        <title>The Global Catalogue of Microorganisms (GCM) 10K type strain sequencing project: providing services to taxonomists for standard genome sequencing and annotation.</title>
        <authorList>
            <consortium name="The Broad Institute Genomics Platform"/>
            <consortium name="The Broad Institute Genome Sequencing Center for Infectious Disease"/>
            <person name="Wu L."/>
            <person name="Ma J."/>
        </authorList>
    </citation>
    <scope>NUCLEOTIDE SEQUENCE [LARGE SCALE GENOMIC DNA]</scope>
    <source>
        <strain evidence="4">CGMCC 4.1621</strain>
    </source>
</reference>
<feature type="signal peptide" evidence="2">
    <location>
        <begin position="1"/>
        <end position="20"/>
    </location>
</feature>
<evidence type="ECO:0000256" key="1">
    <source>
        <dbReference type="SAM" id="MobiDB-lite"/>
    </source>
</evidence>
<evidence type="ECO:0000256" key="2">
    <source>
        <dbReference type="SAM" id="SignalP"/>
    </source>
</evidence>
<evidence type="ECO:0008006" key="5">
    <source>
        <dbReference type="Google" id="ProtNLM"/>
    </source>
</evidence>
<protein>
    <recommendedName>
        <fullName evidence="5">Lipoprotein</fullName>
    </recommendedName>
</protein>